<feature type="transmembrane region" description="Helical" evidence="7">
    <location>
        <begin position="196"/>
        <end position="214"/>
    </location>
</feature>
<keyword evidence="3 7" id="KW-0812">Transmembrane</keyword>
<reference evidence="11" key="6">
    <citation type="submission" date="2022-02" db="EMBL/GenBank/DDBJ databases">
        <authorList>
            <person name="Christensen J.J.E."/>
            <person name="Jensen C.S."/>
            <person name="Nielsen X.C."/>
            <person name="Dargis R."/>
        </authorList>
    </citation>
    <scope>NUCLEOTIDE SEQUENCE</scope>
    <source>
        <strain evidence="11">K16259064</strain>
    </source>
</reference>
<dbReference type="GO" id="GO:0015744">
    <property type="term" value="P:succinate transport"/>
    <property type="evidence" value="ECO:0007669"/>
    <property type="project" value="TreeGrafter"/>
</dbReference>
<reference evidence="20 21" key="4">
    <citation type="submission" date="2018-11" db="EMBL/GenBank/DDBJ databases">
        <title>Species Designations Belie Phenotypic and Genotypic Heterogeneity in Oral Streptococci.</title>
        <authorList>
            <person name="Velsko I."/>
        </authorList>
    </citation>
    <scope>NUCLEOTIDE SEQUENCE [LARGE SCALE GENOMIC DNA]</scope>
    <source>
        <strain evidence="15 22">BCC19</strain>
        <strain evidence="14 21">BCC50</strain>
        <strain evidence="13 20">BCC63</strain>
    </source>
</reference>
<dbReference type="RefSeq" id="WP_000344542.1">
    <property type="nucleotide sequence ID" value="NZ_CAJTEH010000001.1"/>
</dbReference>
<name>A0A081QMF9_STROR</name>
<evidence type="ECO:0000313" key="21">
    <source>
        <dbReference type="Proteomes" id="UP000272687"/>
    </source>
</evidence>
<evidence type="ECO:0000313" key="15">
    <source>
        <dbReference type="EMBL" id="RSI77593.1"/>
    </source>
</evidence>
<evidence type="ECO:0000313" key="18">
    <source>
        <dbReference type="Proteomes" id="UP000071369"/>
    </source>
</evidence>
<dbReference type="InterPro" id="IPR050539">
    <property type="entry name" value="ThrE_Dicarb/AminoAcid_Exp"/>
</dbReference>
<evidence type="ECO:0000313" key="11">
    <source>
        <dbReference type="EMBL" id="MCY7060411.1"/>
    </source>
</evidence>
<comment type="subcellular location">
    <subcellularLocation>
        <location evidence="1">Cell membrane</location>
        <topology evidence="1">Multi-pass membrane protein</topology>
    </subcellularLocation>
</comment>
<protein>
    <submittedName>
        <fullName evidence="13">Inner membrane protein YjjP</fullName>
    </submittedName>
    <submittedName>
        <fullName evidence="11 16">Threonine/serine exporter</fullName>
    </submittedName>
</protein>
<evidence type="ECO:0000313" key="24">
    <source>
        <dbReference type="Proteomes" id="UP001207177"/>
    </source>
</evidence>
<accession>A0A081QMF9</accession>
<organism evidence="9 17">
    <name type="scientific">Streptococcus oralis</name>
    <dbReference type="NCBI Taxonomy" id="1303"/>
    <lineage>
        <taxon>Bacteria</taxon>
        <taxon>Bacillati</taxon>
        <taxon>Bacillota</taxon>
        <taxon>Bacilli</taxon>
        <taxon>Lactobacillales</taxon>
        <taxon>Streptococcaceae</taxon>
        <taxon>Streptococcus</taxon>
    </lineage>
</organism>
<feature type="transmembrane region" description="Helical" evidence="7">
    <location>
        <begin position="139"/>
        <end position="158"/>
    </location>
</feature>
<dbReference type="Proteomes" id="UP000281197">
    <property type="component" value="Unassembled WGS sequence"/>
</dbReference>
<evidence type="ECO:0000313" key="19">
    <source>
        <dbReference type="Proteomes" id="UP000183671"/>
    </source>
</evidence>
<dbReference type="Proteomes" id="UP000289921">
    <property type="component" value="Unassembled WGS sequence"/>
</dbReference>
<evidence type="ECO:0000256" key="5">
    <source>
        <dbReference type="ARBA" id="ARBA00023136"/>
    </source>
</evidence>
<dbReference type="GO" id="GO:0005886">
    <property type="term" value="C:plasma membrane"/>
    <property type="evidence" value="ECO:0007669"/>
    <property type="project" value="UniProtKB-SubCell"/>
</dbReference>
<dbReference type="AlphaFoldDB" id="A0A081QMF9"/>
<dbReference type="EMBL" id="JAKUVW010000004">
    <property type="protein sequence ID" value="MCY7060411.1"/>
    <property type="molecule type" value="Genomic_DNA"/>
</dbReference>
<dbReference type="Proteomes" id="UP000071369">
    <property type="component" value="Unassembled WGS sequence"/>
</dbReference>
<keyword evidence="2" id="KW-1003">Cell membrane</keyword>
<evidence type="ECO:0000256" key="4">
    <source>
        <dbReference type="ARBA" id="ARBA00022989"/>
    </source>
</evidence>
<dbReference type="PANTHER" id="PTHR34390">
    <property type="entry name" value="UPF0442 PROTEIN YJJB-RELATED"/>
    <property type="match status" value="1"/>
</dbReference>
<dbReference type="Proteomes" id="UP000272687">
    <property type="component" value="Unassembled WGS sequence"/>
</dbReference>
<comment type="caution">
    <text evidence="9">The sequence shown here is derived from an EMBL/GenBank/DDBJ whole genome shotgun (WGS) entry which is preliminary data.</text>
</comment>
<dbReference type="PATRIC" id="fig|1303.83.peg.1179"/>
<dbReference type="Proteomes" id="UP000183671">
    <property type="component" value="Unassembled WGS sequence"/>
</dbReference>
<evidence type="ECO:0000313" key="16">
    <source>
        <dbReference type="EMBL" id="RXX21038.1"/>
    </source>
</evidence>
<keyword evidence="5 7" id="KW-0472">Membrane</keyword>
<dbReference type="PANTHER" id="PTHR34390:SF2">
    <property type="entry name" value="SUCCINATE TRANSPORTER SUBUNIT YJJP-RELATED"/>
    <property type="match status" value="1"/>
</dbReference>
<evidence type="ECO:0000313" key="13">
    <source>
        <dbReference type="EMBL" id="RSI69711.1"/>
    </source>
</evidence>
<evidence type="ECO:0000256" key="2">
    <source>
        <dbReference type="ARBA" id="ARBA00022475"/>
    </source>
</evidence>
<evidence type="ECO:0000256" key="3">
    <source>
        <dbReference type="ARBA" id="ARBA00022692"/>
    </source>
</evidence>
<evidence type="ECO:0000313" key="9">
    <source>
        <dbReference type="EMBL" id="KXT98395.1"/>
    </source>
</evidence>
<dbReference type="EMBL" id="LQZC01000009">
    <property type="protein sequence ID" value="KXU07788.1"/>
    <property type="molecule type" value="Genomic_DNA"/>
</dbReference>
<dbReference type="EMBL" id="MBDM01000007">
    <property type="protein sequence ID" value="OJG02560.1"/>
    <property type="molecule type" value="Genomic_DNA"/>
</dbReference>
<evidence type="ECO:0000256" key="6">
    <source>
        <dbReference type="ARBA" id="ARBA00034125"/>
    </source>
</evidence>
<evidence type="ECO:0000313" key="22">
    <source>
        <dbReference type="Proteomes" id="UP000281197"/>
    </source>
</evidence>
<feature type="transmembrane region" description="Helical" evidence="7">
    <location>
        <begin position="165"/>
        <end position="184"/>
    </location>
</feature>
<dbReference type="EMBL" id="RJNM01000023">
    <property type="protein sequence ID" value="RSI69785.1"/>
    <property type="molecule type" value="Genomic_DNA"/>
</dbReference>
<proteinExistence type="inferred from homology"/>
<evidence type="ECO:0000313" key="10">
    <source>
        <dbReference type="EMBL" id="KXU07788.1"/>
    </source>
</evidence>
<dbReference type="Proteomes" id="UP000267593">
    <property type="component" value="Unassembled WGS sequence"/>
</dbReference>
<reference evidence="17 18" key="1">
    <citation type="submission" date="2016-01" db="EMBL/GenBank/DDBJ databases">
        <title>Highly variable Streptococcus oralis are common among viridans streptococci isolated from primates.</title>
        <authorList>
            <person name="Denapaite D."/>
            <person name="Rieger M."/>
            <person name="Koendgen S."/>
            <person name="Brueckner R."/>
            <person name="Ochigava I."/>
            <person name="Kappeler P."/>
            <person name="Maetz-Rensing K."/>
            <person name="Leendertz F."/>
            <person name="Hakenbeck R."/>
        </authorList>
    </citation>
    <scope>NUCLEOTIDE SEQUENCE [LARGE SCALE GENOMIC DNA]</scope>
    <source>
        <strain evidence="10 18">DD25</strain>
        <strain evidence="9 17">DD30</strain>
    </source>
</reference>
<feature type="transmembrane region" description="Helical" evidence="7">
    <location>
        <begin position="234"/>
        <end position="251"/>
    </location>
</feature>
<comment type="similarity">
    <text evidence="6">Belongs to the ThrE exporter (TC 2.A.79) family.</text>
</comment>
<evidence type="ECO:0000256" key="1">
    <source>
        <dbReference type="ARBA" id="ARBA00004651"/>
    </source>
</evidence>
<reference evidence="11 24" key="5">
    <citation type="journal article" date="2022" name="Med Res Arch">
        <title>Genomic identification of streptococcal strains and relation to clinical characteristics. A substudy to The Partial Oral Treatment of Endocarditis (POET) Trial.</title>
        <authorList>
            <person name="Christensen J."/>
            <person name="Jensen C."/>
            <person name="Dargis R."/>
            <person name="Nielsen X."/>
            <person name="Pries- Heje M."/>
            <person name="Wiingaard C."/>
            <person name="Ihlemann N."/>
            <person name="Gill S."/>
            <person name="Bruun N."/>
            <person name="Elming H."/>
            <person name="Povlsen J."/>
            <person name="Madsen T."/>
            <person name="Jensen K."/>
            <person name="Fuursted K."/>
            <person name="Ostergaard L."/>
            <person name="Christiansen U."/>
            <person name="Rosenvinge F."/>
            <person name="Helweg-Larsen J."/>
            <person name="Fosbol E."/>
            <person name="Kober L."/>
            <person name="Torp-Pedersen C."/>
            <person name="Tonder N."/>
            <person name="Moser C."/>
            <person name="Iversen K."/>
            <person name="Bundgaard H."/>
        </authorList>
    </citation>
    <scope>NUCLEOTIDE SEQUENCE [LARGE SCALE GENOMIC DNA]</scope>
    <source>
        <strain evidence="11 24">K16259064</strain>
    </source>
</reference>
<evidence type="ECO:0000313" key="17">
    <source>
        <dbReference type="Proteomes" id="UP000070220"/>
    </source>
</evidence>
<dbReference type="Proteomes" id="UP000070220">
    <property type="component" value="Unassembled WGS sequence"/>
</dbReference>
<dbReference type="Proteomes" id="UP001207177">
    <property type="component" value="Unassembled WGS sequence"/>
</dbReference>
<gene>
    <name evidence="13" type="primary">yjjP</name>
    <name evidence="12" type="ORF">BBP19_08060</name>
    <name evidence="15" type="ORF">D8858_00205</name>
    <name evidence="14" type="ORF">D8860_08840</name>
    <name evidence="13" type="ORF">D8863_01485</name>
    <name evidence="16" type="ORF">DF217_07425</name>
    <name evidence="11" type="ORF">MK395_06320</name>
    <name evidence="10" type="ORF">SORDD25_00968</name>
    <name evidence="9" type="ORF">SORDD30_01123</name>
</gene>
<keyword evidence="4 7" id="KW-1133">Transmembrane helix</keyword>
<evidence type="ECO:0000313" key="23">
    <source>
        <dbReference type="Proteomes" id="UP000289921"/>
    </source>
</evidence>
<dbReference type="InterPro" id="IPR010619">
    <property type="entry name" value="ThrE-like_N"/>
</dbReference>
<reference evidence="16 23" key="3">
    <citation type="submission" date="2018-05" db="EMBL/GenBank/DDBJ databases">
        <title>Streptococcus from otitis media.</title>
        <authorList>
            <person name="Wayes A.M."/>
            <person name="Jakubovics N.S."/>
        </authorList>
    </citation>
    <scope>NUCLEOTIDE SEQUENCE [LARGE SCALE GENOMIC DNA]</scope>
    <source>
        <strain evidence="16 23">NU39</strain>
    </source>
</reference>
<dbReference type="EMBL" id="QEWK01000004">
    <property type="protein sequence ID" value="RXX21038.1"/>
    <property type="molecule type" value="Genomic_DNA"/>
</dbReference>
<evidence type="ECO:0000313" key="20">
    <source>
        <dbReference type="Proteomes" id="UP000267593"/>
    </source>
</evidence>
<dbReference type="Pfam" id="PF06738">
    <property type="entry name" value="ThrE"/>
    <property type="match status" value="1"/>
</dbReference>
<evidence type="ECO:0000256" key="7">
    <source>
        <dbReference type="SAM" id="Phobius"/>
    </source>
</evidence>
<evidence type="ECO:0000313" key="12">
    <source>
        <dbReference type="EMBL" id="OJG02560.1"/>
    </source>
</evidence>
<evidence type="ECO:0000313" key="14">
    <source>
        <dbReference type="EMBL" id="RSI69785.1"/>
    </source>
</evidence>
<dbReference type="GO" id="GO:0022857">
    <property type="term" value="F:transmembrane transporter activity"/>
    <property type="evidence" value="ECO:0007669"/>
    <property type="project" value="InterPro"/>
</dbReference>
<dbReference type="EMBL" id="RJNJ01000001">
    <property type="protein sequence ID" value="RSI69711.1"/>
    <property type="molecule type" value="Genomic_DNA"/>
</dbReference>
<dbReference type="EMBL" id="LQRP01000040">
    <property type="protein sequence ID" value="KXT98395.1"/>
    <property type="molecule type" value="Genomic_DNA"/>
</dbReference>
<dbReference type="EMBL" id="RJNO01000001">
    <property type="protein sequence ID" value="RSI77593.1"/>
    <property type="molecule type" value="Genomic_DNA"/>
</dbReference>
<evidence type="ECO:0000259" key="8">
    <source>
        <dbReference type="Pfam" id="PF06738"/>
    </source>
</evidence>
<sequence>MDESRELNAVIDVIMLAGTILLKSGSEIHRVEDTMIRIAHSQGIMDCNVLAMPAAIFFSIENTNISRMKRVTSSSYNIEKVCDVNQVSRELVGGQIDLSTAFKKLKEIGNQALPYTKFQVTVAATLSAPFFSIMFGGNVYDAFGAAIATLFGFAFSLYVEKFVRIPFVTAFAGAFVFGLIAQFWARYTGFPSTADLIIAGAVMPFVPGIALTNAVRDIMTNHINSGMSKMFESLLITLALGAGTSVALVLMT</sequence>
<feature type="domain" description="Threonine/serine exporter-like N-terminal" evidence="8">
    <location>
        <begin position="12"/>
        <end position="250"/>
    </location>
</feature>
<reference evidence="12 19" key="2">
    <citation type="submission" date="2016-07" db="EMBL/GenBank/DDBJ databases">
        <title>A clinical isolate of carbapenem-resistant Streptococcus oralis with altered penicillin binding proteins.</title>
        <authorList>
            <person name="Kanji J.N."/>
            <person name="Bharat A."/>
            <person name="Naidu P."/>
            <person name="Martin I."/>
            <person name="Mulvey M.R."/>
            <person name="Panaro C.D."/>
        </authorList>
    </citation>
    <scope>NUCLEOTIDE SEQUENCE [LARGE SCALE GENOMIC DNA]</scope>
    <source>
        <strain evidence="12 19">SC15-3744</strain>
    </source>
</reference>